<dbReference type="AlphaFoldDB" id="A0A444UUC4"/>
<feature type="transmembrane region" description="Helical" evidence="5">
    <location>
        <begin position="499"/>
        <end position="518"/>
    </location>
</feature>
<feature type="transmembrane region" description="Helical" evidence="5">
    <location>
        <begin position="83"/>
        <end position="116"/>
    </location>
</feature>
<evidence type="ECO:0000256" key="1">
    <source>
        <dbReference type="ARBA" id="ARBA00004370"/>
    </source>
</evidence>
<keyword evidence="7" id="KW-0675">Receptor</keyword>
<evidence type="ECO:0000256" key="2">
    <source>
        <dbReference type="ARBA" id="ARBA00022692"/>
    </source>
</evidence>
<comment type="caution">
    <text evidence="7">The sequence shown here is derived from an EMBL/GenBank/DDBJ whole genome shotgun (WGS) entry which is preliminary data.</text>
</comment>
<feature type="domain" description="G-protein coupled receptors family 1 profile" evidence="6">
    <location>
        <begin position="38"/>
        <end position="207"/>
    </location>
</feature>
<feature type="transmembrane region" description="Helical" evidence="5">
    <location>
        <begin position="433"/>
        <end position="452"/>
    </location>
</feature>
<dbReference type="SUPFAM" id="SSF81321">
    <property type="entry name" value="Family A G protein-coupled receptor-like"/>
    <property type="match status" value="2"/>
</dbReference>
<dbReference type="Pfam" id="PF00001">
    <property type="entry name" value="7tm_1"/>
    <property type="match status" value="2"/>
</dbReference>
<dbReference type="GO" id="GO:0016020">
    <property type="term" value="C:membrane"/>
    <property type="evidence" value="ECO:0007669"/>
    <property type="project" value="UniProtKB-SubCell"/>
</dbReference>
<dbReference type="PANTHER" id="PTHR26451:SF928">
    <property type="entry name" value="G-PROTEIN COUPLED RECEPTOR 148-RELATED"/>
    <property type="match status" value="1"/>
</dbReference>
<evidence type="ECO:0000256" key="3">
    <source>
        <dbReference type="ARBA" id="ARBA00022989"/>
    </source>
</evidence>
<sequence>MENCNGTGSLWYEQIQTELFLKIKLVITSVSCLVNLLLSLPLLFVITRNPSVQHKLRYVLLANLLICDNLQLLLGTVHFSTSFYLLHCSLINCFMFIILSFNFCTVEIFFTIAFSVDRCIAIKWPLQYETIFSSGRKKTIVAAVWLLAILLTLVALFVALNKLPMNVPIERCHLFIVAPCLSDSGIFEGYNTLMSAILLLGSYVCILGCLLLLCWDIRLFLKTRRAWVTLVMQFYCKMENCNGTGSLWYEQIQTELFLKIKLVITSVSCLVNLLLSLPLLFVITRNPSVQHKLRYVLLANLLICDNLQLLLGTVHFSTSFYLLHCSLINCFMFIILSFNFCTVEIFFTIAFSVDRCIAIKWPLQYETIFSSGRKKTIVAAVWLLAVLLTLVALFVALNKLPMNVPIERCHLFIVAPCLSDSGIFEGYNTLMSAILLLGSYVCILGCLLLLCWDIRLFLKTRRAWVTLAMQVLQLIFYSAPLLVDIFLIKNLKHMDDIDITISAIFNLGISLVPLVYGYRSVELQGLLWKLLPLSRNMIQPISC</sequence>
<protein>
    <submittedName>
        <fullName evidence="7">Olfactory receptor 3A2</fullName>
    </submittedName>
</protein>
<keyword evidence="4 5" id="KW-0472">Membrane</keyword>
<dbReference type="GO" id="GO:0004930">
    <property type="term" value="F:G protein-coupled receptor activity"/>
    <property type="evidence" value="ECO:0007669"/>
    <property type="project" value="InterPro"/>
</dbReference>
<dbReference type="Proteomes" id="UP000289886">
    <property type="component" value="Unassembled WGS sequence"/>
</dbReference>
<keyword evidence="2 5" id="KW-0812">Transmembrane</keyword>
<dbReference type="InterPro" id="IPR000276">
    <property type="entry name" value="GPCR_Rhodpsn"/>
</dbReference>
<feature type="transmembrane region" description="Helical" evidence="5">
    <location>
        <begin position="140"/>
        <end position="160"/>
    </location>
</feature>
<dbReference type="EMBL" id="SCEB01007776">
    <property type="protein sequence ID" value="RXM91784.1"/>
    <property type="molecule type" value="Genomic_DNA"/>
</dbReference>
<dbReference type="Gene3D" id="1.20.1070.10">
    <property type="entry name" value="Rhodopsin 7-helix transmembrane proteins"/>
    <property type="match status" value="2"/>
</dbReference>
<accession>A0A444UUC4</accession>
<evidence type="ECO:0000313" key="8">
    <source>
        <dbReference type="Proteomes" id="UP000289886"/>
    </source>
</evidence>
<feature type="transmembrane region" description="Helical" evidence="5">
    <location>
        <begin position="58"/>
        <end position="77"/>
    </location>
</feature>
<feature type="transmembrane region" description="Helical" evidence="5">
    <location>
        <begin position="330"/>
        <end position="353"/>
    </location>
</feature>
<dbReference type="GO" id="GO:0004984">
    <property type="term" value="F:olfactory receptor activity"/>
    <property type="evidence" value="ECO:0007669"/>
    <property type="project" value="TreeGrafter"/>
</dbReference>
<evidence type="ECO:0000313" key="7">
    <source>
        <dbReference type="EMBL" id="RXM91784.1"/>
    </source>
</evidence>
<feature type="transmembrane region" description="Helical" evidence="5">
    <location>
        <begin position="464"/>
        <end position="487"/>
    </location>
</feature>
<evidence type="ECO:0000259" key="6">
    <source>
        <dbReference type="PROSITE" id="PS50262"/>
    </source>
</evidence>
<keyword evidence="3 5" id="KW-1133">Transmembrane helix</keyword>
<gene>
    <name evidence="7" type="ORF">EOD39_20819</name>
</gene>
<evidence type="ECO:0000256" key="4">
    <source>
        <dbReference type="ARBA" id="ARBA00023136"/>
    </source>
</evidence>
<organism evidence="7 8">
    <name type="scientific">Acipenser ruthenus</name>
    <name type="common">Sterlet sturgeon</name>
    <dbReference type="NCBI Taxonomy" id="7906"/>
    <lineage>
        <taxon>Eukaryota</taxon>
        <taxon>Metazoa</taxon>
        <taxon>Chordata</taxon>
        <taxon>Craniata</taxon>
        <taxon>Vertebrata</taxon>
        <taxon>Euteleostomi</taxon>
        <taxon>Actinopterygii</taxon>
        <taxon>Chondrostei</taxon>
        <taxon>Acipenseriformes</taxon>
        <taxon>Acipenseridae</taxon>
        <taxon>Acipenser</taxon>
    </lineage>
</organism>
<feature type="transmembrane region" description="Helical" evidence="5">
    <location>
        <begin position="377"/>
        <end position="397"/>
    </location>
</feature>
<evidence type="ECO:0000256" key="5">
    <source>
        <dbReference type="SAM" id="Phobius"/>
    </source>
</evidence>
<feature type="transmembrane region" description="Helical" evidence="5">
    <location>
        <begin position="25"/>
        <end position="46"/>
    </location>
</feature>
<dbReference type="GO" id="GO:0005549">
    <property type="term" value="F:odorant binding"/>
    <property type="evidence" value="ECO:0007669"/>
    <property type="project" value="TreeGrafter"/>
</dbReference>
<proteinExistence type="predicted"/>
<reference evidence="7 8" key="1">
    <citation type="submission" date="2019-01" db="EMBL/GenBank/DDBJ databases">
        <title>Draft Genome and Complete Hox-Cluster Characterization of the Sterlet Sturgeon (Acipenser ruthenus).</title>
        <authorList>
            <person name="Wei Q."/>
        </authorList>
    </citation>
    <scope>NUCLEOTIDE SEQUENCE [LARGE SCALE GENOMIC DNA]</scope>
    <source>
        <strain evidence="7">WHYD16114868_AA</strain>
        <tissue evidence="7">Blood</tissue>
    </source>
</reference>
<comment type="subcellular location">
    <subcellularLocation>
        <location evidence="1">Membrane</location>
    </subcellularLocation>
</comment>
<name>A0A444UUC4_ACIRT</name>
<keyword evidence="8" id="KW-1185">Reference proteome</keyword>
<dbReference type="PANTHER" id="PTHR26451">
    <property type="entry name" value="G_PROTEIN_RECEP_F1_2 DOMAIN-CONTAINING PROTEIN"/>
    <property type="match status" value="1"/>
</dbReference>
<feature type="transmembrane region" description="Helical" evidence="5">
    <location>
        <begin position="262"/>
        <end position="283"/>
    </location>
</feature>
<dbReference type="PROSITE" id="PS50262">
    <property type="entry name" value="G_PROTEIN_RECEP_F1_2"/>
    <property type="match status" value="2"/>
</dbReference>
<feature type="transmembrane region" description="Helical" evidence="5">
    <location>
        <begin position="193"/>
        <end position="215"/>
    </location>
</feature>
<feature type="domain" description="G-protein coupled receptors family 1 profile" evidence="6">
    <location>
        <begin position="275"/>
        <end position="516"/>
    </location>
</feature>
<dbReference type="InterPro" id="IPR052921">
    <property type="entry name" value="GPCR1_Superfamily_Member"/>
</dbReference>
<dbReference type="InterPro" id="IPR017452">
    <property type="entry name" value="GPCR_Rhodpsn_7TM"/>
</dbReference>